<feature type="region of interest" description="Disordered" evidence="1">
    <location>
        <begin position="615"/>
        <end position="686"/>
    </location>
</feature>
<evidence type="ECO:0000259" key="2">
    <source>
        <dbReference type="SMART" id="SM00860"/>
    </source>
</evidence>
<feature type="compositionally biased region" description="Polar residues" evidence="1">
    <location>
        <begin position="18"/>
        <end position="36"/>
    </location>
</feature>
<dbReference type="STRING" id="933084.A0A067Q0T0"/>
<keyword evidence="4" id="KW-1185">Reference proteome</keyword>
<gene>
    <name evidence="3" type="ORF">JAAARDRAFT_31662</name>
</gene>
<feature type="domain" description="Knr4/Smi1-like" evidence="2">
    <location>
        <begin position="127"/>
        <end position="280"/>
    </location>
</feature>
<name>A0A067Q0T0_9AGAM</name>
<feature type="region of interest" description="Disordered" evidence="1">
    <location>
        <begin position="415"/>
        <end position="435"/>
    </location>
</feature>
<protein>
    <recommendedName>
        <fullName evidence="2">Knr4/Smi1-like domain-containing protein</fullName>
    </recommendedName>
</protein>
<dbReference type="InterPro" id="IPR051873">
    <property type="entry name" value="KNR4/SMI1_regulator"/>
</dbReference>
<dbReference type="GO" id="GO:0070880">
    <property type="term" value="P:fungal-type cell wall beta-glucan biosynthetic process"/>
    <property type="evidence" value="ECO:0007669"/>
    <property type="project" value="TreeGrafter"/>
</dbReference>
<feature type="compositionally biased region" description="Low complexity" evidence="1">
    <location>
        <begin position="1"/>
        <end position="12"/>
    </location>
</feature>
<feature type="compositionally biased region" description="Low complexity" evidence="1">
    <location>
        <begin position="73"/>
        <end position="86"/>
    </location>
</feature>
<accession>A0A067Q0T0</accession>
<dbReference type="InterPro" id="IPR018958">
    <property type="entry name" value="Knr4/Smi1-like_dom"/>
</dbReference>
<dbReference type="GO" id="GO:0043332">
    <property type="term" value="C:mating projection tip"/>
    <property type="evidence" value="ECO:0007669"/>
    <property type="project" value="TreeGrafter"/>
</dbReference>
<dbReference type="SMART" id="SM00860">
    <property type="entry name" value="SMI1_KNR4"/>
    <property type="match status" value="1"/>
</dbReference>
<proteinExistence type="predicted"/>
<dbReference type="PANTHER" id="PTHR47432:SF1">
    <property type="entry name" value="CELL WALL ASSEMBLY REGULATOR SMI1"/>
    <property type="match status" value="1"/>
</dbReference>
<dbReference type="InterPro" id="IPR037883">
    <property type="entry name" value="Knr4/Smi1-like_sf"/>
</dbReference>
<evidence type="ECO:0000313" key="3">
    <source>
        <dbReference type="EMBL" id="KDQ60683.1"/>
    </source>
</evidence>
<feature type="compositionally biased region" description="Polar residues" evidence="1">
    <location>
        <begin position="54"/>
        <end position="66"/>
    </location>
</feature>
<evidence type="ECO:0000256" key="1">
    <source>
        <dbReference type="SAM" id="MobiDB-lite"/>
    </source>
</evidence>
<evidence type="ECO:0000313" key="4">
    <source>
        <dbReference type="Proteomes" id="UP000027265"/>
    </source>
</evidence>
<feature type="region of interest" description="Disordered" evidence="1">
    <location>
        <begin position="1"/>
        <end position="86"/>
    </location>
</feature>
<dbReference type="SUPFAM" id="SSF160631">
    <property type="entry name" value="SMI1/KNR4-like"/>
    <property type="match status" value="1"/>
</dbReference>
<sequence>MSWFASLFSSGSSRRKNQAMTSTHDAFTLPTSSPGFNQPDGFQASTPTPDPESATGSYTYPPQSAASPYDFMPSSSNSRARPASLLPLHHSPLPPLPPYPPLSQTWNRLRQWLSDEYPELGDTLNWGVLPQDLAQIEMHFGFELPAPIRESYLITDGQEPESSAGCSEGLFFGLTLLPLEDVLEEWRFWREVDDDPATGANAKLREVMQSIPPGYIRKAYSSRGWIPLISDKTGNYLGVDLSPGEAGAPGQVIVFGRDFDTKVVMWRGDGPGGWAKWLLSFVEELESGEGFELGVTTESEGSEDDVGYESYFYDGSGRGQGDGGGATGTSGLRLIGEYRGWSVLEAWADRSVRKWEEAGLAPDLSSLPQEKGKAPEHLPVESLDLSAMGKISDALVPMPVVAEVEPEPVLVAPFNNVTNQSGPKPPRSAVPTISVTKPPAPLPVLLPTEVDIDSPPSSPDTESSLDVDLEAGSGILMREVELTQERTPSASATVYAPPVIGSTFVSGAGEATLVPLPISPPQQTPTGLVQGTTAPATAMTDITDLLVEPALPLAPPIQPSSPPSASSLNGVYVDIPAATPTPLPDSSPETRALEPAQIVDATSIRLVGGGGVVGISEELNGEESTDTPGDFASDAAEVSSISSQPTEPTPAIKHDKKKSITSGFKRISQLGGKRRKDSSSSLKDAK</sequence>
<dbReference type="Pfam" id="PF09346">
    <property type="entry name" value="SMI1_KNR4"/>
    <property type="match status" value="1"/>
</dbReference>
<reference evidence="4" key="1">
    <citation type="journal article" date="2014" name="Proc. Natl. Acad. Sci. U.S.A.">
        <title>Extensive sampling of basidiomycete genomes demonstrates inadequacy of the white-rot/brown-rot paradigm for wood decay fungi.</title>
        <authorList>
            <person name="Riley R."/>
            <person name="Salamov A.A."/>
            <person name="Brown D.W."/>
            <person name="Nagy L.G."/>
            <person name="Floudas D."/>
            <person name="Held B.W."/>
            <person name="Levasseur A."/>
            <person name="Lombard V."/>
            <person name="Morin E."/>
            <person name="Otillar R."/>
            <person name="Lindquist E.A."/>
            <person name="Sun H."/>
            <person name="LaButti K.M."/>
            <person name="Schmutz J."/>
            <person name="Jabbour D."/>
            <person name="Luo H."/>
            <person name="Baker S.E."/>
            <person name="Pisabarro A.G."/>
            <person name="Walton J.D."/>
            <person name="Blanchette R.A."/>
            <person name="Henrissat B."/>
            <person name="Martin F."/>
            <person name="Cullen D."/>
            <person name="Hibbett D.S."/>
            <person name="Grigoriev I.V."/>
        </authorList>
    </citation>
    <scope>NUCLEOTIDE SEQUENCE [LARGE SCALE GENOMIC DNA]</scope>
    <source>
        <strain evidence="4">MUCL 33604</strain>
    </source>
</reference>
<dbReference type="InParanoid" id="A0A067Q0T0"/>
<dbReference type="Proteomes" id="UP000027265">
    <property type="component" value="Unassembled WGS sequence"/>
</dbReference>
<dbReference type="OrthoDB" id="2305498at2759"/>
<dbReference type="EMBL" id="KL197713">
    <property type="protein sequence ID" value="KDQ60683.1"/>
    <property type="molecule type" value="Genomic_DNA"/>
</dbReference>
<dbReference type="PANTHER" id="PTHR47432">
    <property type="entry name" value="CELL WALL ASSEMBLY REGULATOR SMI1"/>
    <property type="match status" value="1"/>
</dbReference>
<organism evidence="3 4">
    <name type="scientific">Jaapia argillacea MUCL 33604</name>
    <dbReference type="NCBI Taxonomy" id="933084"/>
    <lineage>
        <taxon>Eukaryota</taxon>
        <taxon>Fungi</taxon>
        <taxon>Dikarya</taxon>
        <taxon>Basidiomycota</taxon>
        <taxon>Agaricomycotina</taxon>
        <taxon>Agaricomycetes</taxon>
        <taxon>Agaricomycetidae</taxon>
        <taxon>Jaapiales</taxon>
        <taxon>Jaapiaceae</taxon>
        <taxon>Jaapia</taxon>
    </lineage>
</organism>
<dbReference type="HOGENOM" id="CLU_023415_0_0_1"/>
<dbReference type="AlphaFoldDB" id="A0A067Q0T0"/>